<dbReference type="GO" id="GO:0006297">
    <property type="term" value="P:nucleotide-excision repair, DNA gap filling"/>
    <property type="evidence" value="ECO:0007669"/>
    <property type="project" value="TreeGrafter"/>
</dbReference>
<sequence>MSREDVFDKLETLVLDEERLVTCKILSREFQMHVNEARAYLADFLAVQKTKENVSLKATYFLAGLQEIDGIKSVKVLIASEESLEKAKNNLIEVTSCHIYSISKVRADEVVLYNTDLSYNHKGQESRDLLVIKHPNVEIKEPILRKSNQLKSDVKPPLKSQNIGALKNSSASIQTNGKSKTPSDAANNKAKETESEKPDKASTAAEPKKSNVEVQKPNTLASMWQKNEEKSKVAKTESSKTEGKGKTKSPQETKKSLPKNNIMSMFSKQAEKNAVNTVKKAPANDPMPEKKVEVVSNKPAEKVASTSKNPPKSNDKKRKLPEKKAKSSVKQSSDSDTEESKPAKKKHRRIAVFDDSDSNSDGEDIEAEDKAQRSLWLPEDPIEAESPVVAPTPDTDDGEDPIPPTPPVIQQKGRKKISKTVKKTFMDDDGFMVTTEEKEIVSESGSDEEPIPTKSSSKGSKEAVKSNNFSYRKQASLTNFFKKS</sequence>
<dbReference type="Proteomes" id="UP000827092">
    <property type="component" value="Unassembled WGS sequence"/>
</dbReference>
<comment type="subcellular location">
    <subcellularLocation>
        <location evidence="1">Nucleus</location>
    </subcellularLocation>
</comment>
<dbReference type="InterPro" id="IPR019038">
    <property type="entry name" value="POLD3"/>
</dbReference>
<evidence type="ECO:0000256" key="3">
    <source>
        <dbReference type="ARBA" id="ARBA00022705"/>
    </source>
</evidence>
<keyword evidence="4" id="KW-0539">Nucleus</keyword>
<dbReference type="PANTHER" id="PTHR17598">
    <property type="entry name" value="DNA POLYMERASE DELTA SUBUNIT 3"/>
    <property type="match status" value="1"/>
</dbReference>
<dbReference type="Gene3D" id="3.90.1030.20">
    <property type="entry name" value="DNA polymerase delta, p66 (Cdc27) subunit, wHTH domain"/>
    <property type="match status" value="1"/>
</dbReference>
<dbReference type="GO" id="GO:0006271">
    <property type="term" value="P:DNA strand elongation involved in DNA replication"/>
    <property type="evidence" value="ECO:0007669"/>
    <property type="project" value="TreeGrafter"/>
</dbReference>
<organism evidence="6 7">
    <name type="scientific">Oedothorax gibbosus</name>
    <dbReference type="NCBI Taxonomy" id="931172"/>
    <lineage>
        <taxon>Eukaryota</taxon>
        <taxon>Metazoa</taxon>
        <taxon>Ecdysozoa</taxon>
        <taxon>Arthropoda</taxon>
        <taxon>Chelicerata</taxon>
        <taxon>Arachnida</taxon>
        <taxon>Araneae</taxon>
        <taxon>Araneomorphae</taxon>
        <taxon>Entelegynae</taxon>
        <taxon>Araneoidea</taxon>
        <taxon>Linyphiidae</taxon>
        <taxon>Erigoninae</taxon>
        <taxon>Oedothorax</taxon>
    </lineage>
</organism>
<dbReference type="EMBL" id="JAFNEN010000074">
    <property type="protein sequence ID" value="KAG8196131.1"/>
    <property type="molecule type" value="Genomic_DNA"/>
</dbReference>
<evidence type="ECO:0000313" key="6">
    <source>
        <dbReference type="EMBL" id="KAG8196131.1"/>
    </source>
</evidence>
<evidence type="ECO:0000256" key="4">
    <source>
        <dbReference type="ARBA" id="ARBA00023242"/>
    </source>
</evidence>
<protein>
    <recommendedName>
        <fullName evidence="2">DNA polymerase delta subunit 3</fullName>
    </recommendedName>
</protein>
<feature type="region of interest" description="Disordered" evidence="5">
    <location>
        <begin position="148"/>
        <end position="417"/>
    </location>
</feature>
<feature type="compositionally biased region" description="Basic and acidic residues" evidence="5">
    <location>
        <begin position="189"/>
        <end position="211"/>
    </location>
</feature>
<feature type="compositionally biased region" description="Basic and acidic residues" evidence="5">
    <location>
        <begin position="226"/>
        <end position="255"/>
    </location>
</feature>
<accession>A0AAV6VJ03</accession>
<dbReference type="GO" id="GO:0043625">
    <property type="term" value="C:delta DNA polymerase complex"/>
    <property type="evidence" value="ECO:0007669"/>
    <property type="project" value="InterPro"/>
</dbReference>
<reference evidence="6 7" key="1">
    <citation type="journal article" date="2022" name="Nat. Ecol. Evol.">
        <title>A masculinizing supergene underlies an exaggerated male reproductive morph in a spider.</title>
        <authorList>
            <person name="Hendrickx F."/>
            <person name="De Corte Z."/>
            <person name="Sonet G."/>
            <person name="Van Belleghem S.M."/>
            <person name="Kostlbacher S."/>
            <person name="Vangestel C."/>
        </authorList>
    </citation>
    <scope>NUCLEOTIDE SEQUENCE [LARGE SCALE GENOMIC DNA]</scope>
    <source>
        <strain evidence="6">W744_W776</strain>
    </source>
</reference>
<dbReference type="PANTHER" id="PTHR17598:SF13">
    <property type="entry name" value="DNA POLYMERASE DELTA SUBUNIT 3"/>
    <property type="match status" value="1"/>
</dbReference>
<evidence type="ECO:0000313" key="7">
    <source>
        <dbReference type="Proteomes" id="UP000827092"/>
    </source>
</evidence>
<dbReference type="AlphaFoldDB" id="A0AAV6VJ03"/>
<feature type="compositionally biased region" description="Polar residues" evidence="5">
    <location>
        <begin position="258"/>
        <end position="267"/>
    </location>
</feature>
<feature type="compositionally biased region" description="Acidic residues" evidence="5">
    <location>
        <begin position="354"/>
        <end position="367"/>
    </location>
</feature>
<gene>
    <name evidence="6" type="ORF">JTE90_007867</name>
</gene>
<keyword evidence="7" id="KW-1185">Reference proteome</keyword>
<dbReference type="GO" id="GO:1904161">
    <property type="term" value="P:DNA synthesis involved in UV-damage excision repair"/>
    <property type="evidence" value="ECO:0007669"/>
    <property type="project" value="TreeGrafter"/>
</dbReference>
<feature type="region of interest" description="Disordered" evidence="5">
    <location>
        <begin position="436"/>
        <end position="469"/>
    </location>
</feature>
<evidence type="ECO:0000256" key="2">
    <source>
        <dbReference type="ARBA" id="ARBA00017589"/>
    </source>
</evidence>
<evidence type="ECO:0000256" key="5">
    <source>
        <dbReference type="SAM" id="MobiDB-lite"/>
    </source>
</evidence>
<feature type="compositionally biased region" description="Polar residues" evidence="5">
    <location>
        <begin position="212"/>
        <end position="225"/>
    </location>
</feature>
<feature type="compositionally biased region" description="Polar residues" evidence="5">
    <location>
        <begin position="159"/>
        <end position="186"/>
    </location>
</feature>
<comment type="caution">
    <text evidence="6">The sequence shown here is derived from an EMBL/GenBank/DDBJ whole genome shotgun (WGS) entry which is preliminary data.</text>
</comment>
<dbReference type="Pfam" id="PF09507">
    <property type="entry name" value="CDC27"/>
    <property type="match status" value="1"/>
</dbReference>
<dbReference type="GO" id="GO:0003887">
    <property type="term" value="F:DNA-directed DNA polymerase activity"/>
    <property type="evidence" value="ECO:0007669"/>
    <property type="project" value="TreeGrafter"/>
</dbReference>
<name>A0AAV6VJ03_9ARAC</name>
<evidence type="ECO:0000256" key="1">
    <source>
        <dbReference type="ARBA" id="ARBA00004123"/>
    </source>
</evidence>
<dbReference type="InterPro" id="IPR041913">
    <property type="entry name" value="POLD3_sf"/>
</dbReference>
<keyword evidence="3" id="KW-0235">DNA replication</keyword>
<proteinExistence type="predicted"/>